<keyword evidence="3" id="KW-1185">Reference proteome</keyword>
<evidence type="ECO:0000259" key="1">
    <source>
        <dbReference type="Pfam" id="PF01814"/>
    </source>
</evidence>
<dbReference type="CDD" id="cd12108">
    <property type="entry name" value="Hr-like"/>
    <property type="match status" value="1"/>
</dbReference>
<accession>W9G5I5</accession>
<organism evidence="2 3">
    <name type="scientific">Intrasporangium oryzae NRRL B-24470</name>
    <dbReference type="NCBI Taxonomy" id="1386089"/>
    <lineage>
        <taxon>Bacteria</taxon>
        <taxon>Bacillati</taxon>
        <taxon>Actinomycetota</taxon>
        <taxon>Actinomycetes</taxon>
        <taxon>Micrococcales</taxon>
        <taxon>Intrasporangiaceae</taxon>
        <taxon>Intrasporangium</taxon>
    </lineage>
</organism>
<dbReference type="eggNOG" id="COG3945">
    <property type="taxonomic scope" value="Bacteria"/>
</dbReference>
<dbReference type="RefSeq" id="WP_034806167.1">
    <property type="nucleotide sequence ID" value="NZ_AWSA01000024.1"/>
</dbReference>
<dbReference type="Proteomes" id="UP000019489">
    <property type="component" value="Unassembled WGS sequence"/>
</dbReference>
<protein>
    <recommendedName>
        <fullName evidence="1">Hemerythrin-like domain-containing protein</fullName>
    </recommendedName>
</protein>
<name>W9G5I5_9MICO</name>
<feature type="domain" description="Hemerythrin-like" evidence="1">
    <location>
        <begin position="28"/>
        <end position="159"/>
    </location>
</feature>
<dbReference type="Gene3D" id="1.20.120.520">
    <property type="entry name" value="nmb1532 protein domain like"/>
    <property type="match status" value="1"/>
</dbReference>
<evidence type="ECO:0000313" key="3">
    <source>
        <dbReference type="Proteomes" id="UP000019489"/>
    </source>
</evidence>
<dbReference type="OrthoDB" id="5197650at2"/>
<gene>
    <name evidence="2" type="ORF">N865_10780</name>
</gene>
<reference evidence="2 3" key="1">
    <citation type="submission" date="2013-08" db="EMBL/GenBank/DDBJ databases">
        <title>Intrasporangium oryzae NRRL B-24470.</title>
        <authorList>
            <person name="Liu H."/>
            <person name="Wang G."/>
        </authorList>
    </citation>
    <scope>NUCLEOTIDE SEQUENCE [LARGE SCALE GENOMIC DNA]</scope>
    <source>
        <strain evidence="2 3">NRRL B-24470</strain>
    </source>
</reference>
<evidence type="ECO:0000313" key="2">
    <source>
        <dbReference type="EMBL" id="EWT01295.1"/>
    </source>
</evidence>
<dbReference type="InterPro" id="IPR012312">
    <property type="entry name" value="Hemerythrin-like"/>
</dbReference>
<dbReference type="AlphaFoldDB" id="W9G5I5"/>
<proteinExistence type="predicted"/>
<dbReference type="Pfam" id="PF01814">
    <property type="entry name" value="Hemerythrin"/>
    <property type="match status" value="1"/>
</dbReference>
<dbReference type="STRING" id="1386089.N865_10780"/>
<sequence length="242" mass="26980">MSATTAAWPVQVRLPGQAATHRGPVDLTMMYVMHHAFRRDLGAFAEAVRVTPAADRGTWQALARRWELLAEALHHHHAGEDAGLWPALLARTDDAGRRVLRAMEAEHAEVDPVLEACDAGFRRLSGHADEDARAALAVRLCAAREGLGRHLAHEERDALAIVQQVLTHEEWDAIEEEHFRAGLRPAQLLALVPWCLHGLPGPVVRDLLGRAGRAQRLVWLVTRAGFARRERRAFRHLDRDGQ</sequence>
<comment type="caution">
    <text evidence="2">The sequence shown here is derived from an EMBL/GenBank/DDBJ whole genome shotgun (WGS) entry which is preliminary data.</text>
</comment>
<dbReference type="EMBL" id="AWSA01000024">
    <property type="protein sequence ID" value="EWT01295.1"/>
    <property type="molecule type" value="Genomic_DNA"/>
</dbReference>